<dbReference type="PANTHER" id="PTHR46022">
    <property type="entry name" value="PROTEIN PATCHED"/>
    <property type="match status" value="1"/>
</dbReference>
<evidence type="ECO:0000256" key="4">
    <source>
        <dbReference type="ARBA" id="ARBA00022989"/>
    </source>
</evidence>
<gene>
    <name evidence="8" type="ORF">AFUS01_LOCUS20202</name>
</gene>
<dbReference type="GO" id="GO:0045879">
    <property type="term" value="P:negative regulation of smoothened signaling pathway"/>
    <property type="evidence" value="ECO:0007669"/>
    <property type="project" value="TreeGrafter"/>
</dbReference>
<keyword evidence="6" id="KW-0325">Glycoprotein</keyword>
<name>A0A8J2KAG0_9HEXA</name>
<dbReference type="Proteomes" id="UP000708208">
    <property type="component" value="Unassembled WGS sequence"/>
</dbReference>
<feature type="transmembrane region" description="Helical" evidence="7">
    <location>
        <begin position="233"/>
        <end position="253"/>
    </location>
</feature>
<dbReference type="AlphaFoldDB" id="A0A8J2KAG0"/>
<dbReference type="GO" id="GO:0005886">
    <property type="term" value="C:plasma membrane"/>
    <property type="evidence" value="ECO:0007669"/>
    <property type="project" value="TreeGrafter"/>
</dbReference>
<evidence type="ECO:0000313" key="8">
    <source>
        <dbReference type="EMBL" id="CAG7731626.1"/>
    </source>
</evidence>
<keyword evidence="9" id="KW-1185">Reference proteome</keyword>
<evidence type="ECO:0000256" key="1">
    <source>
        <dbReference type="ARBA" id="ARBA00004141"/>
    </source>
</evidence>
<comment type="similarity">
    <text evidence="2">Belongs to the patched family.</text>
</comment>
<evidence type="ECO:0000256" key="7">
    <source>
        <dbReference type="SAM" id="Phobius"/>
    </source>
</evidence>
<keyword evidence="4 7" id="KW-1133">Transmembrane helix</keyword>
<comment type="caution">
    <text evidence="8">The sequence shown here is derived from an EMBL/GenBank/DDBJ whole genome shotgun (WGS) entry which is preliminary data.</text>
</comment>
<protein>
    <submittedName>
        <fullName evidence="8">Uncharacterized protein</fullName>
    </submittedName>
</protein>
<evidence type="ECO:0000256" key="2">
    <source>
        <dbReference type="ARBA" id="ARBA00005585"/>
    </source>
</evidence>
<dbReference type="GO" id="GO:0097108">
    <property type="term" value="F:hedgehog family protein binding"/>
    <property type="evidence" value="ECO:0007669"/>
    <property type="project" value="TreeGrafter"/>
</dbReference>
<evidence type="ECO:0000256" key="6">
    <source>
        <dbReference type="ARBA" id="ARBA00023180"/>
    </source>
</evidence>
<dbReference type="GO" id="GO:0008158">
    <property type="term" value="F:hedgehog receptor activity"/>
    <property type="evidence" value="ECO:0007669"/>
    <property type="project" value="TreeGrafter"/>
</dbReference>
<feature type="transmembrane region" description="Helical" evidence="7">
    <location>
        <begin position="205"/>
        <end position="226"/>
    </location>
</feature>
<proteinExistence type="inferred from homology"/>
<dbReference type="EMBL" id="CAJVCH010216531">
    <property type="protein sequence ID" value="CAG7731626.1"/>
    <property type="molecule type" value="Genomic_DNA"/>
</dbReference>
<evidence type="ECO:0000256" key="3">
    <source>
        <dbReference type="ARBA" id="ARBA00022692"/>
    </source>
</evidence>
<accession>A0A8J2KAG0</accession>
<comment type="subcellular location">
    <subcellularLocation>
        <location evidence="1">Membrane</location>
        <topology evidence="1">Multi-pass membrane protein</topology>
    </subcellularLocation>
</comment>
<organism evidence="8 9">
    <name type="scientific">Allacma fusca</name>
    <dbReference type="NCBI Taxonomy" id="39272"/>
    <lineage>
        <taxon>Eukaryota</taxon>
        <taxon>Metazoa</taxon>
        <taxon>Ecdysozoa</taxon>
        <taxon>Arthropoda</taxon>
        <taxon>Hexapoda</taxon>
        <taxon>Collembola</taxon>
        <taxon>Symphypleona</taxon>
        <taxon>Sminthuridae</taxon>
        <taxon>Allacma</taxon>
    </lineage>
</organism>
<sequence>MSSLPWVIRDDNGAVPHMWLSVFKDWLERLQVVFDKEWKLGFLHKEGWSDEASADGILAFKLAVQTGHVDHPVDMTQLPGNRLIDSDGNINARAFYVYLTAWAWNDPLAYGATAANLKPEPRIWIHTPEDKELKIPKSAPIKYAEISYLLRTTRDDNEEQDKEYQILAFVQEVRRITTAFEARGLPVFPWGIPFRFYEQYLNLPMNSAIVIGVAGGMTAVVLFFSLGLKVRPVGVVVSIATITLAQIAGAIGWLGVGINALPVEIALLGVSLVIFSTVQLVVAFCCIPGEVTTRRAIAFTVVGPPCVQSLVSSQLSPSSPCTPIYIQTIVLAHWNLH</sequence>
<dbReference type="PANTHER" id="PTHR46022:SF1">
    <property type="entry name" value="PROTEIN PATCHED"/>
    <property type="match status" value="1"/>
</dbReference>
<dbReference type="OrthoDB" id="5873834at2759"/>
<feature type="transmembrane region" description="Helical" evidence="7">
    <location>
        <begin position="265"/>
        <end position="287"/>
    </location>
</feature>
<keyword evidence="5 7" id="KW-0472">Membrane</keyword>
<keyword evidence="3 7" id="KW-0812">Transmembrane</keyword>
<reference evidence="8" key="1">
    <citation type="submission" date="2021-06" db="EMBL/GenBank/DDBJ databases">
        <authorList>
            <person name="Hodson N. C."/>
            <person name="Mongue J. A."/>
            <person name="Jaron S. K."/>
        </authorList>
    </citation>
    <scope>NUCLEOTIDE SEQUENCE</scope>
</reference>
<evidence type="ECO:0000256" key="5">
    <source>
        <dbReference type="ARBA" id="ARBA00023136"/>
    </source>
</evidence>
<dbReference type="GO" id="GO:0005119">
    <property type="term" value="F:smoothened binding"/>
    <property type="evidence" value="ECO:0007669"/>
    <property type="project" value="TreeGrafter"/>
</dbReference>
<evidence type="ECO:0000313" key="9">
    <source>
        <dbReference type="Proteomes" id="UP000708208"/>
    </source>
</evidence>